<keyword evidence="3" id="KW-1185">Reference proteome</keyword>
<feature type="compositionally biased region" description="Basic and acidic residues" evidence="1">
    <location>
        <begin position="1"/>
        <end position="18"/>
    </location>
</feature>
<feature type="compositionally biased region" description="Basic and acidic residues" evidence="1">
    <location>
        <begin position="57"/>
        <end position="80"/>
    </location>
</feature>
<comment type="caution">
    <text evidence="2">The sequence shown here is derived from an EMBL/GenBank/DDBJ whole genome shotgun (WGS) entry which is preliminary data.</text>
</comment>
<sequence length="99" mass="11311">AHGDGSRSPPPKRDDAVDKTLGCTSYEEYLARYERLRRSEEAPGRSRRGHPESVATDIRRPARSGERSARLDNEYWRDDSQGYSRDMPAGSGKRSRYTH</sequence>
<reference evidence="2 3" key="1">
    <citation type="journal article" date="2015" name="Genome Biol. Evol.">
        <title>Comparative Genomics of a Bacterivorous Green Alga Reveals Evolutionary Causalities and Consequences of Phago-Mixotrophic Mode of Nutrition.</title>
        <authorList>
            <person name="Burns J.A."/>
            <person name="Paasch A."/>
            <person name="Narechania A."/>
            <person name="Kim E."/>
        </authorList>
    </citation>
    <scope>NUCLEOTIDE SEQUENCE [LARGE SCALE GENOMIC DNA]</scope>
    <source>
        <strain evidence="2 3">PLY_AMNH</strain>
    </source>
</reference>
<feature type="non-terminal residue" evidence="2">
    <location>
        <position position="1"/>
    </location>
</feature>
<accession>A0AAE0EU29</accession>
<proteinExistence type="predicted"/>
<name>A0AAE0EU29_9CHLO</name>
<evidence type="ECO:0000313" key="2">
    <source>
        <dbReference type="EMBL" id="KAK3238930.1"/>
    </source>
</evidence>
<protein>
    <submittedName>
        <fullName evidence="2">Uncharacterized protein</fullName>
    </submittedName>
</protein>
<dbReference type="Proteomes" id="UP001190700">
    <property type="component" value="Unassembled WGS sequence"/>
</dbReference>
<gene>
    <name evidence="2" type="ORF">CYMTET_51099</name>
</gene>
<evidence type="ECO:0000256" key="1">
    <source>
        <dbReference type="SAM" id="MobiDB-lite"/>
    </source>
</evidence>
<feature type="region of interest" description="Disordered" evidence="1">
    <location>
        <begin position="1"/>
        <end position="21"/>
    </location>
</feature>
<organism evidence="2 3">
    <name type="scientific">Cymbomonas tetramitiformis</name>
    <dbReference type="NCBI Taxonomy" id="36881"/>
    <lineage>
        <taxon>Eukaryota</taxon>
        <taxon>Viridiplantae</taxon>
        <taxon>Chlorophyta</taxon>
        <taxon>Pyramimonadophyceae</taxon>
        <taxon>Pyramimonadales</taxon>
        <taxon>Pyramimonadaceae</taxon>
        <taxon>Cymbomonas</taxon>
    </lineage>
</organism>
<dbReference type="EMBL" id="LGRX02034070">
    <property type="protein sequence ID" value="KAK3238930.1"/>
    <property type="molecule type" value="Genomic_DNA"/>
</dbReference>
<evidence type="ECO:0000313" key="3">
    <source>
        <dbReference type="Proteomes" id="UP001190700"/>
    </source>
</evidence>
<dbReference type="AlphaFoldDB" id="A0AAE0EU29"/>
<feature type="region of interest" description="Disordered" evidence="1">
    <location>
        <begin position="37"/>
        <end position="99"/>
    </location>
</feature>